<protein>
    <recommendedName>
        <fullName evidence="4">Dolichyl-phosphate-mannose-protein mannosyltransferase</fullName>
    </recommendedName>
</protein>
<accession>A0A844G3A0</accession>
<evidence type="ECO:0000256" key="1">
    <source>
        <dbReference type="SAM" id="Phobius"/>
    </source>
</evidence>
<keyword evidence="1" id="KW-1133">Transmembrane helix</keyword>
<evidence type="ECO:0000313" key="2">
    <source>
        <dbReference type="EMBL" id="MST96889.1"/>
    </source>
</evidence>
<dbReference type="AlphaFoldDB" id="A0A844G3A0"/>
<name>A0A844G3A0_9BACT</name>
<dbReference type="Proteomes" id="UP000435649">
    <property type="component" value="Unassembled WGS sequence"/>
</dbReference>
<keyword evidence="3" id="KW-1185">Reference proteome</keyword>
<evidence type="ECO:0008006" key="4">
    <source>
        <dbReference type="Google" id="ProtNLM"/>
    </source>
</evidence>
<proteinExistence type="predicted"/>
<keyword evidence="1" id="KW-0812">Transmembrane</keyword>
<keyword evidence="1" id="KW-0472">Membrane</keyword>
<dbReference type="EMBL" id="VUNS01000006">
    <property type="protein sequence ID" value="MST96889.1"/>
    <property type="molecule type" value="Genomic_DNA"/>
</dbReference>
<gene>
    <name evidence="2" type="ORF">FYJ85_07485</name>
</gene>
<sequence length="220" mass="23337">MDILMAKFGETKMIRYFQNRRVVLGVAFAIGIVAVFLFVLFNYSVYRDVANCYAVLAREFAAGNYAGAFHPSLPPLNTTLAGLLAAAGITPLTALTLVSGAFFILTIFPLYGFLQRFLSPLAAAWGCVLYVTAPKVIRFGGTGLLESARNFFIVSALYFFSAAATERGGKVRCCSASRSAACRWPAGRGSPWPGCFSCCSSRSSGGSTALRGGGGNRSSA</sequence>
<feature type="transmembrane region" description="Helical" evidence="1">
    <location>
        <begin position="117"/>
        <end position="137"/>
    </location>
</feature>
<feature type="transmembrane region" description="Helical" evidence="1">
    <location>
        <begin position="21"/>
        <end position="41"/>
    </location>
</feature>
<evidence type="ECO:0000313" key="3">
    <source>
        <dbReference type="Proteomes" id="UP000435649"/>
    </source>
</evidence>
<organism evidence="2 3">
    <name type="scientific">Victivallis lenta</name>
    <dbReference type="NCBI Taxonomy" id="2606640"/>
    <lineage>
        <taxon>Bacteria</taxon>
        <taxon>Pseudomonadati</taxon>
        <taxon>Lentisphaerota</taxon>
        <taxon>Lentisphaeria</taxon>
        <taxon>Victivallales</taxon>
        <taxon>Victivallaceae</taxon>
        <taxon>Victivallis</taxon>
    </lineage>
</organism>
<feature type="transmembrane region" description="Helical" evidence="1">
    <location>
        <begin position="80"/>
        <end position="105"/>
    </location>
</feature>
<comment type="caution">
    <text evidence="2">The sequence shown here is derived from an EMBL/GenBank/DDBJ whole genome shotgun (WGS) entry which is preliminary data.</text>
</comment>
<reference evidence="2 3" key="1">
    <citation type="submission" date="2019-08" db="EMBL/GenBank/DDBJ databases">
        <title>In-depth cultivation of the pig gut microbiome towards novel bacterial diversity and tailored functional studies.</title>
        <authorList>
            <person name="Wylensek D."/>
            <person name="Hitch T.C.A."/>
            <person name="Clavel T."/>
        </authorList>
    </citation>
    <scope>NUCLEOTIDE SEQUENCE [LARGE SCALE GENOMIC DNA]</scope>
    <source>
        <strain evidence="2 3">BBE-744-WT-12</strain>
    </source>
</reference>